<evidence type="ECO:0000256" key="6">
    <source>
        <dbReference type="SAM" id="Phobius"/>
    </source>
</evidence>
<sequence length="347" mass="37088">MTPAPDVSVILPLFDDAASIGAVLAGLRAQVTARRVEIIVVDDGSRDAGPQIARDMGARVITQSNAGPAAARNRGAQAAGGAVVLFLDSDCVPPPNWVEAMASVFDTKGFDAVMGTICAANDGVVPRIVQAEVDERYAGMRIASTGVDFIAAPACGFRRQVFLALGGFDVRLRQAEDVEIAYRITTAGHRIGFVDTAAVAHHHQTGWAEFLRVKLRRARGRMEVFRLYPAKRRHDNWTPLRLKLQFGCAAISLPMLLVALALAPRTGGLALGLPLLCLGGLLWAGVPSIRAIAHRIAPRSGWGVGLLVGAAYVLARAYVILLAVVQTKVFPRPLHHQPPQPLCEDAR</sequence>
<evidence type="ECO:0000256" key="3">
    <source>
        <dbReference type="ARBA" id="ARBA00022676"/>
    </source>
</evidence>
<evidence type="ECO:0000256" key="1">
    <source>
        <dbReference type="ARBA" id="ARBA00004236"/>
    </source>
</evidence>
<dbReference type="GO" id="GO:0016757">
    <property type="term" value="F:glycosyltransferase activity"/>
    <property type="evidence" value="ECO:0007669"/>
    <property type="project" value="UniProtKB-KW"/>
</dbReference>
<protein>
    <submittedName>
        <fullName evidence="8">Glycosyl transferase family 2</fullName>
    </submittedName>
</protein>
<dbReference type="PANTHER" id="PTHR43646">
    <property type="entry name" value="GLYCOSYLTRANSFERASE"/>
    <property type="match status" value="1"/>
</dbReference>
<keyword evidence="3" id="KW-0328">Glycosyltransferase</keyword>
<keyword evidence="9" id="KW-1185">Reference proteome</keyword>
<organism evidence="8 9">
    <name type="scientific">Rhodobacter ferrooxidans</name>
    <dbReference type="NCBI Taxonomy" id="371731"/>
    <lineage>
        <taxon>Bacteria</taxon>
        <taxon>Pseudomonadati</taxon>
        <taxon>Pseudomonadota</taxon>
        <taxon>Alphaproteobacteria</taxon>
        <taxon>Rhodobacterales</taxon>
        <taxon>Rhodobacter group</taxon>
        <taxon>Rhodobacter</taxon>
    </lineage>
</organism>
<keyword evidence="6" id="KW-1133">Transmembrane helix</keyword>
<evidence type="ECO:0000256" key="2">
    <source>
        <dbReference type="ARBA" id="ARBA00022475"/>
    </source>
</evidence>
<feature type="transmembrane region" description="Helical" evidence="6">
    <location>
        <begin position="269"/>
        <end position="289"/>
    </location>
</feature>
<dbReference type="STRING" id="371731.Rsw2DRAFT_2883"/>
<feature type="domain" description="Glycosyltransferase 2-like" evidence="7">
    <location>
        <begin position="8"/>
        <end position="162"/>
    </location>
</feature>
<dbReference type="RefSeq" id="WP_008032204.1">
    <property type="nucleotide sequence ID" value="NZ_ACYY01000024.1"/>
</dbReference>
<evidence type="ECO:0000256" key="4">
    <source>
        <dbReference type="ARBA" id="ARBA00022679"/>
    </source>
</evidence>
<gene>
    <name evidence="8" type="ORF">Rsw2DRAFT_2883</name>
</gene>
<comment type="caution">
    <text evidence="8">The sequence shown here is derived from an EMBL/GenBank/DDBJ whole genome shotgun (WGS) entry which is preliminary data.</text>
</comment>
<evidence type="ECO:0000259" key="7">
    <source>
        <dbReference type="Pfam" id="PF00535"/>
    </source>
</evidence>
<dbReference type="PANTHER" id="PTHR43646:SF2">
    <property type="entry name" value="GLYCOSYLTRANSFERASE 2-LIKE DOMAIN-CONTAINING PROTEIN"/>
    <property type="match status" value="1"/>
</dbReference>
<proteinExistence type="predicted"/>
<name>C8S4A5_9RHOB</name>
<feature type="transmembrane region" description="Helical" evidence="6">
    <location>
        <begin position="242"/>
        <end position="263"/>
    </location>
</feature>
<evidence type="ECO:0000313" key="9">
    <source>
        <dbReference type="Proteomes" id="UP000010121"/>
    </source>
</evidence>
<dbReference type="Proteomes" id="UP000010121">
    <property type="component" value="Unassembled WGS sequence"/>
</dbReference>
<keyword evidence="6" id="KW-0812">Transmembrane</keyword>
<dbReference type="Pfam" id="PF00535">
    <property type="entry name" value="Glycos_transf_2"/>
    <property type="match status" value="1"/>
</dbReference>
<dbReference type="InterPro" id="IPR001173">
    <property type="entry name" value="Glyco_trans_2-like"/>
</dbReference>
<accession>C8S4A5</accession>
<dbReference type="SUPFAM" id="SSF53448">
    <property type="entry name" value="Nucleotide-diphospho-sugar transferases"/>
    <property type="match status" value="1"/>
</dbReference>
<dbReference type="Gene3D" id="3.90.550.10">
    <property type="entry name" value="Spore Coat Polysaccharide Biosynthesis Protein SpsA, Chain A"/>
    <property type="match status" value="1"/>
</dbReference>
<dbReference type="InterPro" id="IPR029044">
    <property type="entry name" value="Nucleotide-diphossugar_trans"/>
</dbReference>
<reference evidence="8 9" key="1">
    <citation type="submission" date="2009-08" db="EMBL/GenBank/DDBJ databases">
        <title>The draft genome of Rhodobacter sp. SW2.</title>
        <authorList>
            <consortium name="US DOE Joint Genome Institute (JGI-PGF)"/>
            <person name="Lucas S."/>
            <person name="Copeland A."/>
            <person name="Lapidus A."/>
            <person name="Glavina del Rio T."/>
            <person name="Tice H."/>
            <person name="Bruce D."/>
            <person name="Goodwin L."/>
            <person name="Pitluck S."/>
            <person name="Larimer F."/>
            <person name="Land M.L."/>
            <person name="Hauser L."/>
            <person name="Emerson D."/>
        </authorList>
    </citation>
    <scope>NUCLEOTIDE SEQUENCE [LARGE SCALE GENOMIC DNA]</scope>
    <source>
        <strain evidence="8 9">SW2</strain>
    </source>
</reference>
<evidence type="ECO:0000256" key="5">
    <source>
        <dbReference type="ARBA" id="ARBA00023136"/>
    </source>
</evidence>
<dbReference type="eggNOG" id="COG1216">
    <property type="taxonomic scope" value="Bacteria"/>
</dbReference>
<keyword evidence="5 6" id="KW-0472">Membrane</keyword>
<keyword evidence="4 8" id="KW-0808">Transferase</keyword>
<evidence type="ECO:0000313" key="8">
    <source>
        <dbReference type="EMBL" id="EEW24164.1"/>
    </source>
</evidence>
<feature type="transmembrane region" description="Helical" evidence="6">
    <location>
        <begin position="301"/>
        <end position="325"/>
    </location>
</feature>
<dbReference type="EMBL" id="ACYY01000024">
    <property type="protein sequence ID" value="EEW24164.1"/>
    <property type="molecule type" value="Genomic_DNA"/>
</dbReference>
<keyword evidence="2" id="KW-1003">Cell membrane</keyword>
<dbReference type="CDD" id="cd00761">
    <property type="entry name" value="Glyco_tranf_GTA_type"/>
    <property type="match status" value="1"/>
</dbReference>
<dbReference type="AlphaFoldDB" id="C8S4A5"/>
<dbReference type="GO" id="GO:0005886">
    <property type="term" value="C:plasma membrane"/>
    <property type="evidence" value="ECO:0007669"/>
    <property type="project" value="UniProtKB-SubCell"/>
</dbReference>
<comment type="subcellular location">
    <subcellularLocation>
        <location evidence="1">Cell membrane</location>
    </subcellularLocation>
</comment>